<feature type="domain" description="Argininosuccinate lyase C-terminal" evidence="4">
    <location>
        <begin position="363"/>
        <end position="418"/>
    </location>
</feature>
<dbReference type="AlphaFoldDB" id="A0A484I8Z4"/>
<keyword evidence="6" id="KW-1185">Reference proteome</keyword>
<dbReference type="GO" id="GO:0042450">
    <property type="term" value="P:L-arginine biosynthetic process via ornithine"/>
    <property type="evidence" value="ECO:0007669"/>
    <property type="project" value="UniProtKB-UniRule"/>
</dbReference>
<reference evidence="5 6" key="1">
    <citation type="submission" date="2019-02" db="EMBL/GenBank/DDBJ databases">
        <authorList>
            <person name="Lehtovirta-Morley E L."/>
        </authorList>
    </citation>
    <scope>NUCLEOTIDE SEQUENCE [LARGE SCALE GENOMIC DNA]</scope>
    <source>
        <strain evidence="5">NFRAN1</strain>
    </source>
</reference>
<dbReference type="PANTHER" id="PTHR43814">
    <property type="entry name" value="ARGININOSUCCINATE LYASE"/>
    <property type="match status" value="1"/>
</dbReference>
<evidence type="ECO:0000313" key="5">
    <source>
        <dbReference type="EMBL" id="VFJ14231.1"/>
    </source>
</evidence>
<keyword evidence="1 5" id="KW-0456">Lyase</keyword>
<dbReference type="UniPathway" id="UPA00068">
    <property type="reaction ID" value="UER00114"/>
</dbReference>
<dbReference type="NCBIfam" id="TIGR00838">
    <property type="entry name" value="argH"/>
    <property type="match status" value="1"/>
</dbReference>
<dbReference type="Gene3D" id="1.10.275.10">
    <property type="entry name" value="Fumarase/aspartase (N-terminal domain)"/>
    <property type="match status" value="1"/>
</dbReference>
<dbReference type="EC" id="4.3.2.1" evidence="1 2"/>
<dbReference type="InterPro" id="IPR009049">
    <property type="entry name" value="Argininosuccinate_lyase"/>
</dbReference>
<dbReference type="RefSeq" id="WP_134484499.1">
    <property type="nucleotide sequence ID" value="NZ_LR216287.1"/>
</dbReference>
<comment type="similarity">
    <text evidence="1">Belongs to the lyase 1 family. Argininosuccinate lyase subfamily.</text>
</comment>
<accession>A0A484I8Z4</accession>
<dbReference type="Proteomes" id="UP000294299">
    <property type="component" value="Chromosome NFRAN"/>
</dbReference>
<dbReference type="SUPFAM" id="SSF48557">
    <property type="entry name" value="L-aspartase-like"/>
    <property type="match status" value="1"/>
</dbReference>
<evidence type="ECO:0000259" key="4">
    <source>
        <dbReference type="Pfam" id="PF14698"/>
    </source>
</evidence>
<dbReference type="KEGG" id="nfn:NFRAN_1909"/>
<dbReference type="InterPro" id="IPR008948">
    <property type="entry name" value="L-Aspartase-like"/>
</dbReference>
<evidence type="ECO:0000313" key="6">
    <source>
        <dbReference type="Proteomes" id="UP000294299"/>
    </source>
</evidence>
<dbReference type="InterPro" id="IPR000362">
    <property type="entry name" value="Fumarate_lyase_fam"/>
</dbReference>
<keyword evidence="1" id="KW-0055">Arginine biosynthesis</keyword>
<dbReference type="InterPro" id="IPR022761">
    <property type="entry name" value="Fumarate_lyase_N"/>
</dbReference>
<dbReference type="FunFam" id="1.20.200.10:FF:000015">
    <property type="entry name" value="argininosuccinate lyase isoform X2"/>
    <property type="match status" value="1"/>
</dbReference>
<evidence type="ECO:0000256" key="2">
    <source>
        <dbReference type="NCBIfam" id="TIGR00838"/>
    </source>
</evidence>
<dbReference type="GeneID" id="39421214"/>
<name>A0A484I8Z4_9ARCH</name>
<dbReference type="PRINTS" id="PR00149">
    <property type="entry name" value="FUMRATELYASE"/>
</dbReference>
<proteinExistence type="inferred from homology"/>
<organism evidence="5 6">
    <name type="scientific">Candidatus Nitrosocosmicus franklandianus</name>
    <dbReference type="NCBI Taxonomy" id="1798806"/>
    <lineage>
        <taxon>Archaea</taxon>
        <taxon>Nitrososphaerota</taxon>
        <taxon>Nitrososphaeria</taxon>
        <taxon>Nitrososphaerales</taxon>
        <taxon>Nitrososphaeraceae</taxon>
        <taxon>Candidatus Nitrosocosmicus</taxon>
    </lineage>
</organism>
<protein>
    <recommendedName>
        <fullName evidence="1 2">Argininosuccinate lyase</fullName>
        <shortName evidence="1">ASAL</shortName>
        <ecNumber evidence="1 2">4.3.2.1</ecNumber>
    </recommendedName>
    <alternativeName>
        <fullName evidence="1">Arginosuccinase</fullName>
    </alternativeName>
</protein>
<dbReference type="CDD" id="cd01359">
    <property type="entry name" value="Argininosuccinate_lyase"/>
    <property type="match status" value="1"/>
</dbReference>
<keyword evidence="1" id="KW-0028">Amino-acid biosynthesis</keyword>
<dbReference type="InterPro" id="IPR024083">
    <property type="entry name" value="Fumarase/histidase_N"/>
</dbReference>
<evidence type="ECO:0000259" key="3">
    <source>
        <dbReference type="Pfam" id="PF00206"/>
    </source>
</evidence>
<dbReference type="Pfam" id="PF00206">
    <property type="entry name" value="Lyase_1"/>
    <property type="match status" value="1"/>
</dbReference>
<dbReference type="PRINTS" id="PR00145">
    <property type="entry name" value="ARGSUCLYASE"/>
</dbReference>
<comment type="catalytic activity">
    <reaction evidence="1">
        <text>2-(N(omega)-L-arginino)succinate = fumarate + L-arginine</text>
        <dbReference type="Rhea" id="RHEA:24020"/>
        <dbReference type="ChEBI" id="CHEBI:29806"/>
        <dbReference type="ChEBI" id="CHEBI:32682"/>
        <dbReference type="ChEBI" id="CHEBI:57472"/>
        <dbReference type="EC" id="4.3.2.1"/>
    </reaction>
</comment>
<dbReference type="EMBL" id="LR216287">
    <property type="protein sequence ID" value="VFJ14231.1"/>
    <property type="molecule type" value="Genomic_DNA"/>
</dbReference>
<dbReference type="GO" id="GO:0004056">
    <property type="term" value="F:argininosuccinate lyase activity"/>
    <property type="evidence" value="ECO:0007669"/>
    <property type="project" value="UniProtKB-UniRule"/>
</dbReference>
<dbReference type="HAMAP" id="MF_00006">
    <property type="entry name" value="Arg_succ_lyase"/>
    <property type="match status" value="1"/>
</dbReference>
<dbReference type="InterPro" id="IPR029419">
    <property type="entry name" value="Arg_succ_lyase_C"/>
</dbReference>
<dbReference type="Pfam" id="PF14698">
    <property type="entry name" value="ASL_C2"/>
    <property type="match status" value="1"/>
</dbReference>
<sequence>MYRSRPSGNLDNRALSYLSSITEDSDLFYYDLLGSQAHVIMLYESNILSKKETVEILKGIDQLLTNSNTLNEYADTYAEDIHEMVESALIKMTTMDIGGKMHTARSRNDQVVLDIRMKLRDDLNRISLNLLDLINSLLAKAEEHIDTIMPLYTHLQQAQLGVFSHYLLSYCFSLLRNFERFSESYKRINISPLGACAIGGSSMNIDRDKVASMLGFSDIVYNSVDATSSRDFLVEFSSNALNTMLDLCRISEDFIIWSTSEFGFVSLDDHFSSSSSAMPQKKNPDPLELIRGKTASTEGNLIAITSILKGLPSGYSRDLQEIKPLLWKTSSTLETSIEMMKEIVSTIHVDQNKMYLASVNSYAVALDIAEQLIKNGGISFRLSHKVIGTIVDYASRLGNVPLSSLTLSDITVALKKIDFSHEVITSEMILNLIKQNTPENSIRFRKTKGSPNKNEQKAMIAHIEKMVIDCKKDLDNRLNKLHLAKDLLDKKIKQLIDEGHNT</sequence>
<dbReference type="Gene3D" id="1.10.40.30">
    <property type="entry name" value="Fumarase/aspartase (C-terminal domain)"/>
    <property type="match status" value="1"/>
</dbReference>
<gene>
    <name evidence="1 5" type="primary">argH</name>
    <name evidence="5" type="ORF">NFRAN_1909</name>
</gene>
<comment type="pathway">
    <text evidence="1">Amino-acid biosynthesis; L-arginine biosynthesis; L-arginine from L-ornithine and carbamoyl phosphate: step 3/3.</text>
</comment>
<feature type="domain" description="Fumarate lyase N-terminal" evidence="3">
    <location>
        <begin position="34"/>
        <end position="295"/>
    </location>
</feature>
<comment type="subcellular location">
    <subcellularLocation>
        <location evidence="1">Cytoplasm</location>
    </subcellularLocation>
</comment>
<dbReference type="GO" id="GO:0005829">
    <property type="term" value="C:cytosol"/>
    <property type="evidence" value="ECO:0007669"/>
    <property type="project" value="TreeGrafter"/>
</dbReference>
<evidence type="ECO:0000256" key="1">
    <source>
        <dbReference type="HAMAP-Rule" id="MF_00006"/>
    </source>
</evidence>
<keyword evidence="1" id="KW-0963">Cytoplasm</keyword>
<dbReference type="PANTHER" id="PTHR43814:SF1">
    <property type="entry name" value="ARGININOSUCCINATE LYASE"/>
    <property type="match status" value="1"/>
</dbReference>
<dbReference type="Gene3D" id="1.20.200.10">
    <property type="entry name" value="Fumarase/aspartase (Central domain)"/>
    <property type="match status" value="1"/>
</dbReference>
<dbReference type="OrthoDB" id="27337at2157"/>